<evidence type="ECO:0000313" key="2">
    <source>
        <dbReference type="Proteomes" id="UP001470230"/>
    </source>
</evidence>
<dbReference type="InterPro" id="IPR011009">
    <property type="entry name" value="Kinase-like_dom_sf"/>
</dbReference>
<dbReference type="Gene3D" id="1.10.510.10">
    <property type="entry name" value="Transferase(Phosphotransferase) domain 1"/>
    <property type="match status" value="1"/>
</dbReference>
<dbReference type="InterPro" id="IPR011990">
    <property type="entry name" value="TPR-like_helical_dom_sf"/>
</dbReference>
<organism evidence="1 2">
    <name type="scientific">Tritrichomonas musculus</name>
    <dbReference type="NCBI Taxonomy" id="1915356"/>
    <lineage>
        <taxon>Eukaryota</taxon>
        <taxon>Metamonada</taxon>
        <taxon>Parabasalia</taxon>
        <taxon>Tritrichomonadida</taxon>
        <taxon>Tritrichomonadidae</taxon>
        <taxon>Tritrichomonas</taxon>
    </lineage>
</organism>
<dbReference type="SUPFAM" id="SSF56112">
    <property type="entry name" value="Protein kinase-like (PK-like)"/>
    <property type="match status" value="1"/>
</dbReference>
<accession>A0ABR2K7M4</accession>
<proteinExistence type="predicted"/>
<protein>
    <recommendedName>
        <fullName evidence="3">Protein kinase domain-containing protein</fullName>
    </recommendedName>
</protein>
<dbReference type="Gene3D" id="1.25.40.10">
    <property type="entry name" value="Tetratricopeptide repeat domain"/>
    <property type="match status" value="1"/>
</dbReference>
<dbReference type="SUPFAM" id="SSF81901">
    <property type="entry name" value="HCP-like"/>
    <property type="match status" value="1"/>
</dbReference>
<gene>
    <name evidence="1" type="ORF">M9Y10_038100</name>
</gene>
<sequence length="547" mass="62708">MSQENSNNAFTELLIELTSIQEDDQLEKLGGNSTFKCTCDKEDSAIKIFEIKNTDDYDDYKNGMSRFLKIVTYMSSLRHTTICELRGWNVIGIYNINGQLINYDNSDLQFDPFIVTKLYTGSLESEFNNITNWDATQLSIVIYGMLRGFRHMNSFNLVFSNIKKEKILLSCEDNVLYPAINDFDNVPEAKVSQQLNSFGGLLSTFKAKDINRFEELIKKLKDGKDQFPDFHMATLFMEYDIVPDLIKDKLLDQKLFNDYKKEIDEVERKQFVDTKNKVDIDSLKNALEKCKGNRFIIARKVVELALGRNSLAAFRAAISYYSGETLPKDLVLCIAFLRFALKHDDNPVPKFFMNSLISIRDRASQDSKGEVVCDETSLFYRGAFAESLALEINPEKRFQSMDQNSTNEEGSIDINELEKNINEAISCYKQSLEIKPMPVVMGRLGALLTKYSTNPEGNGPKLLKMASDANDLYGMVNYGLYLLKHDKSDEAEKIFLKLYKQNYIDAAFTLGKIYKCKNDHVNAKKYFEIALKDFGEDEAKKYLESEQ</sequence>
<evidence type="ECO:0008006" key="3">
    <source>
        <dbReference type="Google" id="ProtNLM"/>
    </source>
</evidence>
<name>A0ABR2K7M4_9EUKA</name>
<reference evidence="1 2" key="1">
    <citation type="submission" date="2024-04" db="EMBL/GenBank/DDBJ databases">
        <title>Tritrichomonas musculus Genome.</title>
        <authorList>
            <person name="Alves-Ferreira E."/>
            <person name="Grigg M."/>
            <person name="Lorenzi H."/>
            <person name="Galac M."/>
        </authorList>
    </citation>
    <scope>NUCLEOTIDE SEQUENCE [LARGE SCALE GENOMIC DNA]</scope>
    <source>
        <strain evidence="1 2">EAF2021</strain>
    </source>
</reference>
<dbReference type="EMBL" id="JAPFFF010000006">
    <property type="protein sequence ID" value="KAK8887064.1"/>
    <property type="molecule type" value="Genomic_DNA"/>
</dbReference>
<comment type="caution">
    <text evidence="1">The sequence shown here is derived from an EMBL/GenBank/DDBJ whole genome shotgun (WGS) entry which is preliminary data.</text>
</comment>
<evidence type="ECO:0000313" key="1">
    <source>
        <dbReference type="EMBL" id="KAK8887064.1"/>
    </source>
</evidence>
<keyword evidence="2" id="KW-1185">Reference proteome</keyword>
<dbReference type="Proteomes" id="UP001470230">
    <property type="component" value="Unassembled WGS sequence"/>
</dbReference>